<dbReference type="SUPFAM" id="SSF54897">
    <property type="entry name" value="Protease propeptides/inhibitors"/>
    <property type="match status" value="1"/>
</dbReference>
<dbReference type="EMBL" id="OE839188">
    <property type="protein sequence ID" value="CAD7586054.1"/>
    <property type="molecule type" value="Genomic_DNA"/>
</dbReference>
<sequence length="135" mass="15201">MPIVKMIRSTPVCWNAVSRISDMFSIESVRCVGTSTVFGRNIVREYSAESDRPTAVVRVAPISAERPEDVIGSLSGYYLFEHQRVRKRSVSPSEEHHHNLGQEQHISAAGRRLLTAALTRYSSSRLDCRLWGDRG</sequence>
<dbReference type="Gene3D" id="3.30.70.850">
    <property type="entry name" value="Peptidase S8, pro-domain"/>
    <property type="match status" value="1"/>
</dbReference>
<dbReference type="InterPro" id="IPR032815">
    <property type="entry name" value="S8_pro-domain"/>
</dbReference>
<reference evidence="2" key="1">
    <citation type="submission" date="2020-11" db="EMBL/GenBank/DDBJ databases">
        <authorList>
            <person name="Tran Van P."/>
        </authorList>
    </citation>
    <scope>NUCLEOTIDE SEQUENCE</scope>
</reference>
<feature type="domain" description="Peptidase S8 pro-domain" evidence="1">
    <location>
        <begin position="71"/>
        <end position="109"/>
    </location>
</feature>
<evidence type="ECO:0000313" key="2">
    <source>
        <dbReference type="EMBL" id="CAD7586054.1"/>
    </source>
</evidence>
<dbReference type="InterPro" id="IPR038466">
    <property type="entry name" value="S8_pro-domain_sf"/>
</dbReference>
<gene>
    <name evidence="2" type="ORF">TGEB3V08_LOCUS492</name>
</gene>
<name>A0A7R9JN91_TIMGE</name>
<organism evidence="2">
    <name type="scientific">Timema genevievae</name>
    <name type="common">Walking stick</name>
    <dbReference type="NCBI Taxonomy" id="629358"/>
    <lineage>
        <taxon>Eukaryota</taxon>
        <taxon>Metazoa</taxon>
        <taxon>Ecdysozoa</taxon>
        <taxon>Arthropoda</taxon>
        <taxon>Hexapoda</taxon>
        <taxon>Insecta</taxon>
        <taxon>Pterygota</taxon>
        <taxon>Neoptera</taxon>
        <taxon>Polyneoptera</taxon>
        <taxon>Phasmatodea</taxon>
        <taxon>Timematodea</taxon>
        <taxon>Timematoidea</taxon>
        <taxon>Timematidae</taxon>
        <taxon>Timema</taxon>
    </lineage>
</organism>
<proteinExistence type="predicted"/>
<evidence type="ECO:0000259" key="1">
    <source>
        <dbReference type="Pfam" id="PF16470"/>
    </source>
</evidence>
<accession>A0A7R9JN91</accession>
<protein>
    <recommendedName>
        <fullName evidence="1">Peptidase S8 pro-domain domain-containing protein</fullName>
    </recommendedName>
</protein>
<dbReference type="AlphaFoldDB" id="A0A7R9JN91"/>
<dbReference type="Pfam" id="PF16470">
    <property type="entry name" value="S8_pro-domain"/>
    <property type="match status" value="1"/>
</dbReference>